<dbReference type="EMBL" id="JARIHO010000097">
    <property type="protein sequence ID" value="KAJ7305424.1"/>
    <property type="molecule type" value="Genomic_DNA"/>
</dbReference>
<evidence type="ECO:0000313" key="2">
    <source>
        <dbReference type="Proteomes" id="UP001218218"/>
    </source>
</evidence>
<gene>
    <name evidence="1" type="ORF">DFH08DRAFT_976352</name>
</gene>
<protein>
    <submittedName>
        <fullName evidence="1">Uncharacterized protein</fullName>
    </submittedName>
</protein>
<accession>A0AAD6Z3N8</accession>
<dbReference type="Proteomes" id="UP001218218">
    <property type="component" value="Unassembled WGS sequence"/>
</dbReference>
<dbReference type="AlphaFoldDB" id="A0AAD6Z3N8"/>
<name>A0AAD6Z3N8_9AGAR</name>
<reference evidence="1" key="1">
    <citation type="submission" date="2023-03" db="EMBL/GenBank/DDBJ databases">
        <title>Massive genome expansion in bonnet fungi (Mycena s.s.) driven by repeated elements and novel gene families across ecological guilds.</title>
        <authorList>
            <consortium name="Lawrence Berkeley National Laboratory"/>
            <person name="Harder C.B."/>
            <person name="Miyauchi S."/>
            <person name="Viragh M."/>
            <person name="Kuo A."/>
            <person name="Thoen E."/>
            <person name="Andreopoulos B."/>
            <person name="Lu D."/>
            <person name="Skrede I."/>
            <person name="Drula E."/>
            <person name="Henrissat B."/>
            <person name="Morin E."/>
            <person name="Kohler A."/>
            <person name="Barry K."/>
            <person name="LaButti K."/>
            <person name="Morin E."/>
            <person name="Salamov A."/>
            <person name="Lipzen A."/>
            <person name="Mereny Z."/>
            <person name="Hegedus B."/>
            <person name="Baldrian P."/>
            <person name="Stursova M."/>
            <person name="Weitz H."/>
            <person name="Taylor A."/>
            <person name="Grigoriev I.V."/>
            <person name="Nagy L.G."/>
            <person name="Martin F."/>
            <person name="Kauserud H."/>
        </authorList>
    </citation>
    <scope>NUCLEOTIDE SEQUENCE</scope>
    <source>
        <strain evidence="1">CBHHK002</strain>
    </source>
</reference>
<comment type="caution">
    <text evidence="1">The sequence shown here is derived from an EMBL/GenBank/DDBJ whole genome shotgun (WGS) entry which is preliminary data.</text>
</comment>
<organism evidence="1 2">
    <name type="scientific">Mycena albidolilacea</name>
    <dbReference type="NCBI Taxonomy" id="1033008"/>
    <lineage>
        <taxon>Eukaryota</taxon>
        <taxon>Fungi</taxon>
        <taxon>Dikarya</taxon>
        <taxon>Basidiomycota</taxon>
        <taxon>Agaricomycotina</taxon>
        <taxon>Agaricomycetes</taxon>
        <taxon>Agaricomycetidae</taxon>
        <taxon>Agaricales</taxon>
        <taxon>Marasmiineae</taxon>
        <taxon>Mycenaceae</taxon>
        <taxon>Mycena</taxon>
    </lineage>
</organism>
<evidence type="ECO:0000313" key="1">
    <source>
        <dbReference type="EMBL" id="KAJ7305424.1"/>
    </source>
</evidence>
<proteinExistence type="predicted"/>
<keyword evidence="2" id="KW-1185">Reference proteome</keyword>
<sequence length="241" mass="26482">MALSVFPAFTSFRSSVLPAFSDTDITRNVSGYFDSTWEGTITQILASGGKAGTDWVRDKESCKFVFPGICWEKSLIPLTMWNVGESNTNLIEMVHSDVNCEGQYEAHGIHSLYAAVTPVMNTVKNVKRRATQQGKKVVAHAHAVVQHNAGMQKAHDTLRSWNQYVYALECLPLTPSVISPSCTPEYHRQLSVARVMACQAQNRPIPIQISESLANALARSNQVRHDLIYGGIAPPPTVVAV</sequence>